<dbReference type="InterPro" id="IPR003661">
    <property type="entry name" value="HisK_dim/P_dom"/>
</dbReference>
<dbReference type="Pfam" id="PF00072">
    <property type="entry name" value="Response_reg"/>
    <property type="match status" value="1"/>
</dbReference>
<dbReference type="PROSITE" id="PS50109">
    <property type="entry name" value="HIS_KIN"/>
    <property type="match status" value="1"/>
</dbReference>
<dbReference type="Gene3D" id="3.30.450.20">
    <property type="entry name" value="PAS domain"/>
    <property type="match status" value="1"/>
</dbReference>
<dbReference type="SUPFAM" id="SSF52172">
    <property type="entry name" value="CheY-like"/>
    <property type="match status" value="1"/>
</dbReference>
<sequence>MGIPPPLITAFERGGEMGRRMLEMDWESSPLGPPDTWPEELATSVATMMASAAQIIVFHGPDYCGLYNDAYIPVAGGKHPAFLGQPARLMWAEAWSLLEGLFDGVRERNSSYVGTDQMFILGRHGFLEETYFDVSYDPIRRADGVVSGLFCIVSEKTFRVIGERRGRTLSALGSRLADSPDETALAAAAAEVLGENTADVPFARLIFDSAEMPPRVREAALSGRGGTIPLREITEPPPTAADEALVLPVVVGTGVAGALVAGVSRQLALDRSYRDFLELAVAQISRAVANMRAFELERARVAQLAALDQAKTNFFSNVSHEFRTPLTLILGPLEDLLVDPAVPAAERERLLPMHRNGMRLLKLVNTVLDFSRLESGRMRADYRPTDLAGYTARLASTFRSATERARLELVVDTPPLPGPVYVDREMWEKIVLNLLSNAVKFTPAGTIELRVSASGGQAVLTVRDTGVGVPADEQPMLFDRFHRVTGAWARTHEGTGIGLALVRELAELHGGAVEVISELGHGSVFTVRVPFGTAHLPSDRPAGDAALIVSDANSRLFLEEAYSWLRDEPAVESPAPVLGRGQILLVDDNADLRDHVARLLRPHWAVTTAVDGRHALELAGKHAFDLVLTDVMMPRMDGFELIAALRADERTRDVPIVVLSARAGEEASGEGLAAGADDYLVKPFSAKDLTARVRANLDLGQARRLVISRLRGLVDTAAAVSTVRTTAEVLDVAARHVLAMTGAGRVVVTAPGGRAEVDGGGAAGTAPDVLMALPDTSGASVGELRVWSGPAGPTEPAVLTQLARLIGLRLANARLYETEHRIASTLQHSLLPQSLPRVPGAIVASRYLPGSSEAEVGGDWYDVIAVPGDRLFLVIGDVVGKGVPAAAVMGQLRNALRAYILEGFDCGEALSRLNRLVDNLGRRQFATVVCVRFDPATGQLHYSSAGHPSPVLIRPGGPGEFLYGSALGPPIGALAAVTYPTLEGELVPGGRLLLYTDGLVEDRAAGIDFGLAELIEDAAKPADHVEDLLDALLAKAAGRTRRDDIALIAVQATEPREFVLRMPADATRLSVLRRRLDDFLTGHGVPEADVFDLTVAVSEAAANAIEHPIDPVEELITVEASIEDDAVLVTVRDTGTWRPAADGGFRGRGLALIGALTDLAVSRGPGGTTVTLRREINPRP</sequence>
<dbReference type="CDD" id="cd16936">
    <property type="entry name" value="HATPase_RsbW-like"/>
    <property type="match status" value="1"/>
</dbReference>
<evidence type="ECO:0000313" key="11">
    <source>
        <dbReference type="EMBL" id="MFF5293359.1"/>
    </source>
</evidence>
<dbReference type="InterPro" id="IPR036457">
    <property type="entry name" value="PPM-type-like_dom_sf"/>
</dbReference>
<accession>A0ABW6WJ89</accession>
<reference evidence="11 12" key="1">
    <citation type="submission" date="2024-10" db="EMBL/GenBank/DDBJ databases">
        <title>The Natural Products Discovery Center: Release of the First 8490 Sequenced Strains for Exploring Actinobacteria Biosynthetic Diversity.</title>
        <authorList>
            <person name="Kalkreuter E."/>
            <person name="Kautsar S.A."/>
            <person name="Yang D."/>
            <person name="Bader C.D."/>
            <person name="Teijaro C.N."/>
            <person name="Fluegel L."/>
            <person name="Davis C.M."/>
            <person name="Simpson J.R."/>
            <person name="Lauterbach L."/>
            <person name="Steele A.D."/>
            <person name="Gui C."/>
            <person name="Meng S."/>
            <person name="Li G."/>
            <person name="Viehrig K."/>
            <person name="Ye F."/>
            <person name="Su P."/>
            <person name="Kiefer A.F."/>
            <person name="Nichols A."/>
            <person name="Cepeda A.J."/>
            <person name="Yan W."/>
            <person name="Fan B."/>
            <person name="Jiang Y."/>
            <person name="Adhikari A."/>
            <person name="Zheng C.-J."/>
            <person name="Schuster L."/>
            <person name="Cowan T.M."/>
            <person name="Smanski M.J."/>
            <person name="Chevrette M.G."/>
            <person name="De Carvalho L.P.S."/>
            <person name="Shen B."/>
        </authorList>
    </citation>
    <scope>NUCLEOTIDE SEQUENCE [LARGE SCALE GENOMIC DNA]</scope>
    <source>
        <strain evidence="11 12">NPDC000087</strain>
    </source>
</reference>
<dbReference type="InterPro" id="IPR005467">
    <property type="entry name" value="His_kinase_dom"/>
</dbReference>
<gene>
    <name evidence="11" type="ORF">ACFY35_28330</name>
</gene>
<dbReference type="SUPFAM" id="SSF47384">
    <property type="entry name" value="Homodimeric domain of signal transducing histidine kinase"/>
    <property type="match status" value="1"/>
</dbReference>
<dbReference type="Pfam" id="PF00512">
    <property type="entry name" value="HisKA"/>
    <property type="match status" value="1"/>
</dbReference>
<dbReference type="Pfam" id="PF07228">
    <property type="entry name" value="SpoIIE"/>
    <property type="match status" value="1"/>
</dbReference>
<dbReference type="SMART" id="SM00387">
    <property type="entry name" value="HATPase_c"/>
    <property type="match status" value="1"/>
</dbReference>
<comment type="catalytic activity">
    <reaction evidence="1">
        <text>ATP + protein L-histidine = ADP + protein N-phospho-L-histidine.</text>
        <dbReference type="EC" id="2.7.13.3"/>
    </reaction>
</comment>
<proteinExistence type="predicted"/>
<feature type="domain" description="Response regulatory" evidence="9">
    <location>
        <begin position="582"/>
        <end position="697"/>
    </location>
</feature>
<comment type="subcellular location">
    <subcellularLocation>
        <location evidence="2">Cell membrane</location>
    </subcellularLocation>
</comment>
<dbReference type="InterPro" id="IPR001789">
    <property type="entry name" value="Sig_transdc_resp-reg_receiver"/>
</dbReference>
<keyword evidence="4 7" id="KW-0597">Phosphoprotein</keyword>
<evidence type="ECO:0000256" key="6">
    <source>
        <dbReference type="ARBA" id="ARBA00023012"/>
    </source>
</evidence>
<evidence type="ECO:0000256" key="1">
    <source>
        <dbReference type="ARBA" id="ARBA00000085"/>
    </source>
</evidence>
<name>A0ABW6WJ89_9ACTN</name>
<dbReference type="SMART" id="SM00388">
    <property type="entry name" value="HisKA"/>
    <property type="match status" value="1"/>
</dbReference>
<feature type="modified residue" description="4-aspartylphosphate" evidence="7">
    <location>
        <position position="630"/>
    </location>
</feature>
<dbReference type="PANTHER" id="PTHR43547">
    <property type="entry name" value="TWO-COMPONENT HISTIDINE KINASE"/>
    <property type="match status" value="1"/>
</dbReference>
<dbReference type="SUPFAM" id="SSF81606">
    <property type="entry name" value="PP2C-like"/>
    <property type="match status" value="1"/>
</dbReference>
<keyword evidence="5" id="KW-0418">Kinase</keyword>
<dbReference type="InterPro" id="IPR003594">
    <property type="entry name" value="HATPase_dom"/>
</dbReference>
<dbReference type="InterPro" id="IPR036890">
    <property type="entry name" value="HATPase_C_sf"/>
</dbReference>
<evidence type="ECO:0000259" key="9">
    <source>
        <dbReference type="PROSITE" id="PS50110"/>
    </source>
</evidence>
<evidence type="ECO:0000256" key="4">
    <source>
        <dbReference type="ARBA" id="ARBA00022553"/>
    </source>
</evidence>
<dbReference type="RefSeq" id="WP_020517913.1">
    <property type="nucleotide sequence ID" value="NZ_JBIAZU010000005.1"/>
</dbReference>
<comment type="caution">
    <text evidence="11">The sequence shown here is derived from an EMBL/GenBank/DDBJ whole genome shotgun (WGS) entry which is preliminary data.</text>
</comment>
<dbReference type="Proteomes" id="UP001602245">
    <property type="component" value="Unassembled WGS sequence"/>
</dbReference>
<dbReference type="Pfam" id="PF02518">
    <property type="entry name" value="HATPase_c"/>
    <property type="match status" value="1"/>
</dbReference>
<evidence type="ECO:0000256" key="2">
    <source>
        <dbReference type="ARBA" id="ARBA00004236"/>
    </source>
</evidence>
<dbReference type="Gene3D" id="3.30.565.10">
    <property type="entry name" value="Histidine kinase-like ATPase, C-terminal domain"/>
    <property type="match status" value="2"/>
</dbReference>
<dbReference type="Gene3D" id="3.60.40.10">
    <property type="entry name" value="PPM-type phosphatase domain"/>
    <property type="match status" value="1"/>
</dbReference>
<evidence type="ECO:0000259" key="8">
    <source>
        <dbReference type="PROSITE" id="PS50109"/>
    </source>
</evidence>
<evidence type="ECO:0000313" key="12">
    <source>
        <dbReference type="Proteomes" id="UP001602245"/>
    </source>
</evidence>
<dbReference type="PRINTS" id="PR00344">
    <property type="entry name" value="BCTRLSENSOR"/>
</dbReference>
<dbReference type="CDD" id="cd16922">
    <property type="entry name" value="HATPase_EvgS-ArcB-TorS-like"/>
    <property type="match status" value="1"/>
</dbReference>
<dbReference type="SUPFAM" id="SSF55874">
    <property type="entry name" value="ATPase domain of HSP90 chaperone/DNA topoisomerase II/histidine kinase"/>
    <property type="match status" value="2"/>
</dbReference>
<dbReference type="SMART" id="SM00448">
    <property type="entry name" value="REC"/>
    <property type="match status" value="1"/>
</dbReference>
<feature type="domain" description="PPM-type phosphatase" evidence="10">
    <location>
        <begin position="842"/>
        <end position="1052"/>
    </location>
</feature>
<evidence type="ECO:0000256" key="5">
    <source>
        <dbReference type="ARBA" id="ARBA00022777"/>
    </source>
</evidence>
<dbReference type="EC" id="2.7.13.3" evidence="3"/>
<dbReference type="Pfam" id="PF13581">
    <property type="entry name" value="HATPase_c_2"/>
    <property type="match status" value="1"/>
</dbReference>
<dbReference type="PANTHER" id="PTHR43547:SF2">
    <property type="entry name" value="HYBRID SIGNAL TRANSDUCTION HISTIDINE KINASE C"/>
    <property type="match status" value="1"/>
</dbReference>
<keyword evidence="5" id="KW-0808">Transferase</keyword>
<protein>
    <recommendedName>
        <fullName evidence="3">histidine kinase</fullName>
        <ecNumber evidence="3">2.7.13.3</ecNumber>
    </recommendedName>
</protein>
<evidence type="ECO:0000256" key="3">
    <source>
        <dbReference type="ARBA" id="ARBA00012438"/>
    </source>
</evidence>
<dbReference type="InterPro" id="IPR011006">
    <property type="entry name" value="CheY-like_superfamily"/>
</dbReference>
<dbReference type="PROSITE" id="PS50110">
    <property type="entry name" value="RESPONSE_REGULATORY"/>
    <property type="match status" value="1"/>
</dbReference>
<dbReference type="InterPro" id="IPR004358">
    <property type="entry name" value="Sig_transdc_His_kin-like_C"/>
</dbReference>
<dbReference type="Gene3D" id="1.10.287.130">
    <property type="match status" value="1"/>
</dbReference>
<organism evidence="11 12">
    <name type="scientific">Paractinoplanes globisporus</name>
    <dbReference type="NCBI Taxonomy" id="113565"/>
    <lineage>
        <taxon>Bacteria</taxon>
        <taxon>Bacillati</taxon>
        <taxon>Actinomycetota</taxon>
        <taxon>Actinomycetes</taxon>
        <taxon>Micromonosporales</taxon>
        <taxon>Micromonosporaceae</taxon>
        <taxon>Paractinoplanes</taxon>
    </lineage>
</organism>
<keyword evidence="6" id="KW-0902">Two-component regulatory system</keyword>
<evidence type="ECO:0000259" key="10">
    <source>
        <dbReference type="PROSITE" id="PS51746"/>
    </source>
</evidence>
<dbReference type="InterPro" id="IPR036097">
    <property type="entry name" value="HisK_dim/P_sf"/>
</dbReference>
<dbReference type="InterPro" id="IPR001932">
    <property type="entry name" value="PPM-type_phosphatase-like_dom"/>
</dbReference>
<dbReference type="PROSITE" id="PS51746">
    <property type="entry name" value="PPM_2"/>
    <property type="match status" value="1"/>
</dbReference>
<dbReference type="SMART" id="SM00331">
    <property type="entry name" value="PP2C_SIG"/>
    <property type="match status" value="1"/>
</dbReference>
<dbReference type="CDD" id="cd00082">
    <property type="entry name" value="HisKA"/>
    <property type="match status" value="1"/>
</dbReference>
<dbReference type="EMBL" id="JBIAZU010000005">
    <property type="protein sequence ID" value="MFF5293359.1"/>
    <property type="molecule type" value="Genomic_DNA"/>
</dbReference>
<feature type="domain" description="Histidine kinase" evidence="8">
    <location>
        <begin position="317"/>
        <end position="533"/>
    </location>
</feature>
<dbReference type="Gene3D" id="3.40.50.2300">
    <property type="match status" value="1"/>
</dbReference>
<dbReference type="CDD" id="cd17574">
    <property type="entry name" value="REC_OmpR"/>
    <property type="match status" value="1"/>
</dbReference>
<evidence type="ECO:0000256" key="7">
    <source>
        <dbReference type="PROSITE-ProRule" id="PRU00169"/>
    </source>
</evidence>
<keyword evidence="12" id="KW-1185">Reference proteome</keyword>